<dbReference type="EMBL" id="BTCL01000009">
    <property type="protein sequence ID" value="GMK45822.1"/>
    <property type="molecule type" value="Genomic_DNA"/>
</dbReference>
<dbReference type="Pfam" id="PF01522">
    <property type="entry name" value="Polysacc_deac_1"/>
    <property type="match status" value="1"/>
</dbReference>
<sequence length="432" mass="46853">MMRLLVQTGLCLVVLWFGLLGAAPVTDDQGGAAIELAHAGLASEVASAAGSSADGSAEHQEEGAGSPILADQLVNYSAEEAKTAAAKPTVYLTFDDGPSEKTKEVLAILKREGVKGTFFMLGKEVKQYPDIARQVVKEGHAIGNHTYDHVYKELYSSFSAFAKQVMDTDDEIYKVTGIRTNLLRAPGGTFGNFDQGYYDALAKAGYIVNDWNVDSGDSARVGVPAQETINTVKGSRLSSKVVVLMHDSSIHGESVKALPEVIDFFKSKGYQFAVLTDQVKPIQFRLSPSMKWKRPKVTAAETLTLVQYTARTRTTLPQQNTQSLIIHAGGEDIPFAPQDYRMLSGTIDVPLRQLALGLHGIIRLDMANGVVEAMVNNQSASWTASEVGGSGMSLPSRIMVPLRETLQRFHFGISRITVTEGKREIWVEPSSV</sequence>
<reference evidence="2 3" key="1">
    <citation type="submission" date="2023-05" db="EMBL/GenBank/DDBJ databases">
        <title>Draft genome of Paenibacillus sp. CCS26.</title>
        <authorList>
            <person name="Akita H."/>
            <person name="Shinto Y."/>
            <person name="Kimura Z."/>
        </authorList>
    </citation>
    <scope>NUCLEOTIDE SEQUENCE [LARGE SCALE GENOMIC DNA]</scope>
    <source>
        <strain evidence="2 3">CCS26</strain>
    </source>
</reference>
<dbReference type="PROSITE" id="PS51677">
    <property type="entry name" value="NODB"/>
    <property type="match status" value="1"/>
</dbReference>
<dbReference type="Proteomes" id="UP001285921">
    <property type="component" value="Unassembled WGS sequence"/>
</dbReference>
<accession>A0ABQ6NL54</accession>
<dbReference type="CDD" id="cd10944">
    <property type="entry name" value="CE4_SmPgdA_like"/>
    <property type="match status" value="1"/>
</dbReference>
<protein>
    <recommendedName>
        <fullName evidence="1">NodB homology domain-containing protein</fullName>
    </recommendedName>
</protein>
<dbReference type="Gene3D" id="3.20.20.370">
    <property type="entry name" value="Glycoside hydrolase/deacetylase"/>
    <property type="match status" value="1"/>
</dbReference>
<dbReference type="PANTHER" id="PTHR10587">
    <property type="entry name" value="GLYCOSYL TRANSFERASE-RELATED"/>
    <property type="match status" value="1"/>
</dbReference>
<dbReference type="InterPro" id="IPR011330">
    <property type="entry name" value="Glyco_hydro/deAcase_b/a-brl"/>
</dbReference>
<evidence type="ECO:0000313" key="2">
    <source>
        <dbReference type="EMBL" id="GMK45822.1"/>
    </source>
</evidence>
<dbReference type="InterPro" id="IPR002509">
    <property type="entry name" value="NODB_dom"/>
</dbReference>
<keyword evidence="3" id="KW-1185">Reference proteome</keyword>
<evidence type="ECO:0000259" key="1">
    <source>
        <dbReference type="PROSITE" id="PS51677"/>
    </source>
</evidence>
<dbReference type="PANTHER" id="PTHR10587:SF125">
    <property type="entry name" value="POLYSACCHARIDE DEACETYLASE YHEN-RELATED"/>
    <property type="match status" value="1"/>
</dbReference>
<feature type="domain" description="NodB homology" evidence="1">
    <location>
        <begin position="88"/>
        <end position="273"/>
    </location>
</feature>
<organism evidence="2 3">
    <name type="scientific">Paenibacillus glycanilyticus</name>
    <dbReference type="NCBI Taxonomy" id="126569"/>
    <lineage>
        <taxon>Bacteria</taxon>
        <taxon>Bacillati</taxon>
        <taxon>Bacillota</taxon>
        <taxon>Bacilli</taxon>
        <taxon>Bacillales</taxon>
        <taxon>Paenibacillaceae</taxon>
        <taxon>Paenibacillus</taxon>
    </lineage>
</organism>
<comment type="caution">
    <text evidence="2">The sequence shown here is derived from an EMBL/GenBank/DDBJ whole genome shotgun (WGS) entry which is preliminary data.</text>
</comment>
<dbReference type="SUPFAM" id="SSF88713">
    <property type="entry name" value="Glycoside hydrolase/deacetylase"/>
    <property type="match status" value="1"/>
</dbReference>
<evidence type="ECO:0000313" key="3">
    <source>
        <dbReference type="Proteomes" id="UP001285921"/>
    </source>
</evidence>
<gene>
    <name evidence="2" type="ORF">PghCCS26_29500</name>
</gene>
<proteinExistence type="predicted"/>
<name>A0ABQ6NL54_9BACL</name>
<dbReference type="InterPro" id="IPR050248">
    <property type="entry name" value="Polysacc_deacetylase_ArnD"/>
</dbReference>